<keyword evidence="1" id="KW-0472">Membrane</keyword>
<dbReference type="Proteomes" id="UP000499080">
    <property type="component" value="Unassembled WGS sequence"/>
</dbReference>
<comment type="caution">
    <text evidence="2">The sequence shown here is derived from an EMBL/GenBank/DDBJ whole genome shotgun (WGS) entry which is preliminary data.</text>
</comment>
<reference evidence="2 3" key="1">
    <citation type="journal article" date="2019" name="Sci. Rep.">
        <title>Orb-weaving spider Araneus ventricosus genome elucidates the spidroin gene catalogue.</title>
        <authorList>
            <person name="Kono N."/>
            <person name="Nakamura H."/>
            <person name="Ohtoshi R."/>
            <person name="Moran D.A.P."/>
            <person name="Shinohara A."/>
            <person name="Yoshida Y."/>
            <person name="Fujiwara M."/>
            <person name="Mori M."/>
            <person name="Tomita M."/>
            <person name="Arakawa K."/>
        </authorList>
    </citation>
    <scope>NUCLEOTIDE SEQUENCE [LARGE SCALE GENOMIC DNA]</scope>
</reference>
<proteinExistence type="predicted"/>
<sequence>MNASNCHPWSEDVKVLLMELGCCKFILCTLYVFFLKRQLTRTLETTIFEKIKHTQRYLSKSKEYRKLISDTDDGKQAWNKLKTRFEPSTRARIVALLDEFFSSSGKNTYSGKINQISGDSAEAYRIEIKIPDSYNEVQKSPLRDKSQKAMEDEMQVIQDRYVWNLLPKSQPKSFKRCMGLHT</sequence>
<keyword evidence="3" id="KW-1185">Reference proteome</keyword>
<evidence type="ECO:0000313" key="2">
    <source>
        <dbReference type="EMBL" id="GBM38252.1"/>
    </source>
</evidence>
<feature type="transmembrane region" description="Helical" evidence="1">
    <location>
        <begin position="15"/>
        <end position="34"/>
    </location>
</feature>
<protein>
    <submittedName>
        <fullName evidence="2">Uncharacterized protein</fullName>
    </submittedName>
</protein>
<keyword evidence="1" id="KW-0812">Transmembrane</keyword>
<evidence type="ECO:0000256" key="1">
    <source>
        <dbReference type="SAM" id="Phobius"/>
    </source>
</evidence>
<evidence type="ECO:0000313" key="3">
    <source>
        <dbReference type="Proteomes" id="UP000499080"/>
    </source>
</evidence>
<keyword evidence="1" id="KW-1133">Transmembrane helix</keyword>
<dbReference type="EMBL" id="BGPR01000863">
    <property type="protein sequence ID" value="GBM38252.1"/>
    <property type="molecule type" value="Genomic_DNA"/>
</dbReference>
<organism evidence="2 3">
    <name type="scientific">Araneus ventricosus</name>
    <name type="common">Orbweaver spider</name>
    <name type="synonym">Epeira ventricosa</name>
    <dbReference type="NCBI Taxonomy" id="182803"/>
    <lineage>
        <taxon>Eukaryota</taxon>
        <taxon>Metazoa</taxon>
        <taxon>Ecdysozoa</taxon>
        <taxon>Arthropoda</taxon>
        <taxon>Chelicerata</taxon>
        <taxon>Arachnida</taxon>
        <taxon>Araneae</taxon>
        <taxon>Araneomorphae</taxon>
        <taxon>Entelegynae</taxon>
        <taxon>Araneoidea</taxon>
        <taxon>Araneidae</taxon>
        <taxon>Araneus</taxon>
    </lineage>
</organism>
<dbReference type="AlphaFoldDB" id="A0A4Y2FAB1"/>
<name>A0A4Y2FAB1_ARAVE</name>
<accession>A0A4Y2FAB1</accession>
<gene>
    <name evidence="2" type="ORF">AVEN_47345_1</name>
</gene>